<organism evidence="2">
    <name type="scientific">Geobacter metallireducens</name>
    <dbReference type="NCBI Taxonomy" id="28232"/>
    <lineage>
        <taxon>Bacteria</taxon>
        <taxon>Pseudomonadati</taxon>
        <taxon>Thermodesulfobacteriota</taxon>
        <taxon>Desulfuromonadia</taxon>
        <taxon>Geobacterales</taxon>
        <taxon>Geobacteraceae</taxon>
        <taxon>Geobacter</taxon>
    </lineage>
</organism>
<comment type="caution">
    <text evidence="2">The sequence shown here is derived from an EMBL/GenBank/DDBJ whole genome shotgun (WGS) entry which is preliminary data.</text>
</comment>
<dbReference type="EMBL" id="DSOV01000043">
    <property type="protein sequence ID" value="HEN42666.1"/>
    <property type="molecule type" value="Genomic_DNA"/>
</dbReference>
<evidence type="ECO:0000313" key="2">
    <source>
        <dbReference type="EMBL" id="HEN42666.1"/>
    </source>
</evidence>
<sequence>MRIRFLLAICAAALLPAAPVGASEGGEQEQGTILTFWPLVDYRTSPGDGFSNLSILGPLIKIQQHGDERTTAIRPFVYRTAAEGEQSSATNYLYPVASSREATDVSTFQVLKLLQVNTFRKNEPEKAKSDSMLFPFYIHGTSDAYGPYTSIFPFHGTLYERLWRDEIHYTLFPLYSRTVKNGTTTRNYLYPFFSTTTGERESGFQFWPLYGSAAKEGSYERRFVLWPFYLHELKGLDTDNPTERLTVFPFYSSLESPRVSSRTYLWPFMGWTSDRGAKQEERRYLWPLVVTATGEQRQVRRYLPFYAEERSRETHKSWYLWPLYRHDGIVSDTYCRERDRVIFFLYSDLRERWPIDGAEKRRTAFWPLFVYSRDTRGVKQFSFPAPVEPVLSQEGIEQSWAPLWRIYIQRWSDAGDSAVSFLWNLYWHERRGDDLAYELFPLVSYRSQKGRTDVSLVKGLIRLRKNEAEKTLNLFWLPFGVTWKVGEAVAEQEGTMTSWARFEP</sequence>
<feature type="chain" id="PRO_5032489683" evidence="1">
    <location>
        <begin position="23"/>
        <end position="504"/>
    </location>
</feature>
<proteinExistence type="predicted"/>
<protein>
    <submittedName>
        <fullName evidence="2">Uncharacterized protein</fullName>
    </submittedName>
</protein>
<accession>A0A831UD15</accession>
<feature type="signal peptide" evidence="1">
    <location>
        <begin position="1"/>
        <end position="22"/>
    </location>
</feature>
<evidence type="ECO:0000256" key="1">
    <source>
        <dbReference type="SAM" id="SignalP"/>
    </source>
</evidence>
<gene>
    <name evidence="2" type="ORF">ENQ87_09875</name>
</gene>
<name>A0A831UD15_GEOME</name>
<reference evidence="2" key="1">
    <citation type="journal article" date="2020" name="mSystems">
        <title>Genome- and Community-Level Interaction Insights into Carbon Utilization and Element Cycling Functions of Hydrothermarchaeota in Hydrothermal Sediment.</title>
        <authorList>
            <person name="Zhou Z."/>
            <person name="Liu Y."/>
            <person name="Xu W."/>
            <person name="Pan J."/>
            <person name="Luo Z.H."/>
            <person name="Li M."/>
        </authorList>
    </citation>
    <scope>NUCLEOTIDE SEQUENCE [LARGE SCALE GENOMIC DNA]</scope>
    <source>
        <strain evidence="2">SpSt-349</strain>
    </source>
</reference>
<keyword evidence="1" id="KW-0732">Signal</keyword>
<dbReference type="AlphaFoldDB" id="A0A831UD15"/>